<sequence length="63" mass="6991">MAELPGDQSIAKLFGFPGFEALIRVTMKYVNELRQEQGNPALTYEEFRGEIEAKSADITNGTP</sequence>
<comment type="caution">
    <text evidence="1">The sequence shown here is derived from an EMBL/GenBank/DDBJ whole genome shotgun (WGS) entry which is preliminary data.</text>
</comment>
<dbReference type="EMBL" id="LAZR01032415">
    <property type="protein sequence ID" value="KKL50957.1"/>
    <property type="molecule type" value="Genomic_DNA"/>
</dbReference>
<reference evidence="1" key="1">
    <citation type="journal article" date="2015" name="Nature">
        <title>Complex archaea that bridge the gap between prokaryotes and eukaryotes.</title>
        <authorList>
            <person name="Spang A."/>
            <person name="Saw J.H."/>
            <person name="Jorgensen S.L."/>
            <person name="Zaremba-Niedzwiedzka K."/>
            <person name="Martijn J."/>
            <person name="Lind A.E."/>
            <person name="van Eijk R."/>
            <person name="Schleper C."/>
            <person name="Guy L."/>
            <person name="Ettema T.J."/>
        </authorList>
    </citation>
    <scope>NUCLEOTIDE SEQUENCE</scope>
</reference>
<name>A0A0F9FIL7_9ZZZZ</name>
<proteinExistence type="predicted"/>
<accession>A0A0F9FIL7</accession>
<protein>
    <submittedName>
        <fullName evidence="1">Uncharacterized protein</fullName>
    </submittedName>
</protein>
<gene>
    <name evidence="1" type="ORF">LCGC14_2300300</name>
</gene>
<organism evidence="1">
    <name type="scientific">marine sediment metagenome</name>
    <dbReference type="NCBI Taxonomy" id="412755"/>
    <lineage>
        <taxon>unclassified sequences</taxon>
        <taxon>metagenomes</taxon>
        <taxon>ecological metagenomes</taxon>
    </lineage>
</organism>
<dbReference type="AlphaFoldDB" id="A0A0F9FIL7"/>
<evidence type="ECO:0000313" key="1">
    <source>
        <dbReference type="EMBL" id="KKL50957.1"/>
    </source>
</evidence>